<sequence length="193" mass="21832">MQVEESMRSGQRWAMCSMEKALVTRAYRKSRRGECRCIKSPPPTCIFFISEHNVHLTPNDRGLENEEMFGEESDEGFDDPMEAFYHFFDKEGQPEPDHGDLVHEEPFHCEPVFEGPIHEATEQDIPVHGETVHEEPHHEEPVHDPVDIEIPVGCAVSTRVRVWGFFGDSDRMRALAGLVGSSSRKGEGCVDPG</sequence>
<gene>
    <name evidence="1" type="ORF">QJS10_CPB20g00882</name>
</gene>
<reference evidence="1" key="2">
    <citation type="submission" date="2023-06" db="EMBL/GenBank/DDBJ databases">
        <authorList>
            <person name="Ma L."/>
            <person name="Liu K.-W."/>
            <person name="Li Z."/>
            <person name="Hsiao Y.-Y."/>
            <person name="Qi Y."/>
            <person name="Fu T."/>
            <person name="Tang G."/>
            <person name="Zhang D."/>
            <person name="Sun W.-H."/>
            <person name="Liu D.-K."/>
            <person name="Li Y."/>
            <person name="Chen G.-Z."/>
            <person name="Liu X.-D."/>
            <person name="Liao X.-Y."/>
            <person name="Jiang Y.-T."/>
            <person name="Yu X."/>
            <person name="Hao Y."/>
            <person name="Huang J."/>
            <person name="Zhao X.-W."/>
            <person name="Ke S."/>
            <person name="Chen Y.-Y."/>
            <person name="Wu W.-L."/>
            <person name="Hsu J.-L."/>
            <person name="Lin Y.-F."/>
            <person name="Huang M.-D."/>
            <person name="Li C.-Y."/>
            <person name="Huang L."/>
            <person name="Wang Z.-W."/>
            <person name="Zhao X."/>
            <person name="Zhong W.-Y."/>
            <person name="Peng D.-H."/>
            <person name="Ahmad S."/>
            <person name="Lan S."/>
            <person name="Zhang J.-S."/>
            <person name="Tsai W.-C."/>
            <person name="Van De Peer Y."/>
            <person name="Liu Z.-J."/>
        </authorList>
    </citation>
    <scope>NUCLEOTIDE SEQUENCE</scope>
    <source>
        <strain evidence="1">CP</strain>
        <tissue evidence="1">Leaves</tissue>
    </source>
</reference>
<evidence type="ECO:0000313" key="2">
    <source>
        <dbReference type="Proteomes" id="UP001180020"/>
    </source>
</evidence>
<dbReference type="Proteomes" id="UP001180020">
    <property type="component" value="Unassembled WGS sequence"/>
</dbReference>
<keyword evidence="2" id="KW-1185">Reference proteome</keyword>
<dbReference type="AlphaFoldDB" id="A0AAV9CCF9"/>
<organism evidence="1 2">
    <name type="scientific">Acorus calamus</name>
    <name type="common">Sweet flag</name>
    <dbReference type="NCBI Taxonomy" id="4465"/>
    <lineage>
        <taxon>Eukaryota</taxon>
        <taxon>Viridiplantae</taxon>
        <taxon>Streptophyta</taxon>
        <taxon>Embryophyta</taxon>
        <taxon>Tracheophyta</taxon>
        <taxon>Spermatophyta</taxon>
        <taxon>Magnoliopsida</taxon>
        <taxon>Liliopsida</taxon>
        <taxon>Acoraceae</taxon>
        <taxon>Acorus</taxon>
    </lineage>
</organism>
<evidence type="ECO:0000313" key="1">
    <source>
        <dbReference type="EMBL" id="KAK1286269.1"/>
    </source>
</evidence>
<name>A0AAV9CCF9_ACOCL</name>
<accession>A0AAV9CCF9</accession>
<proteinExistence type="predicted"/>
<protein>
    <submittedName>
        <fullName evidence="1">Uncharacterized protein</fullName>
    </submittedName>
</protein>
<comment type="caution">
    <text evidence="1">The sequence shown here is derived from an EMBL/GenBank/DDBJ whole genome shotgun (WGS) entry which is preliminary data.</text>
</comment>
<reference evidence="1" key="1">
    <citation type="journal article" date="2023" name="Nat. Commun.">
        <title>Diploid and tetraploid genomes of Acorus and the evolution of monocots.</title>
        <authorList>
            <person name="Ma L."/>
            <person name="Liu K.W."/>
            <person name="Li Z."/>
            <person name="Hsiao Y.Y."/>
            <person name="Qi Y."/>
            <person name="Fu T."/>
            <person name="Tang G.D."/>
            <person name="Zhang D."/>
            <person name="Sun W.H."/>
            <person name="Liu D.K."/>
            <person name="Li Y."/>
            <person name="Chen G.Z."/>
            <person name="Liu X.D."/>
            <person name="Liao X.Y."/>
            <person name="Jiang Y.T."/>
            <person name="Yu X."/>
            <person name="Hao Y."/>
            <person name="Huang J."/>
            <person name="Zhao X.W."/>
            <person name="Ke S."/>
            <person name="Chen Y.Y."/>
            <person name="Wu W.L."/>
            <person name="Hsu J.L."/>
            <person name="Lin Y.F."/>
            <person name="Huang M.D."/>
            <person name="Li C.Y."/>
            <person name="Huang L."/>
            <person name="Wang Z.W."/>
            <person name="Zhao X."/>
            <person name="Zhong W.Y."/>
            <person name="Peng D.H."/>
            <person name="Ahmad S."/>
            <person name="Lan S."/>
            <person name="Zhang J.S."/>
            <person name="Tsai W.C."/>
            <person name="Van de Peer Y."/>
            <person name="Liu Z.J."/>
        </authorList>
    </citation>
    <scope>NUCLEOTIDE SEQUENCE</scope>
    <source>
        <strain evidence="1">CP</strain>
    </source>
</reference>
<dbReference type="EMBL" id="JAUJYO010000020">
    <property type="protein sequence ID" value="KAK1286269.1"/>
    <property type="molecule type" value="Genomic_DNA"/>
</dbReference>